<dbReference type="EMBL" id="KI913125">
    <property type="protein sequence ID" value="ETV80659.1"/>
    <property type="molecule type" value="Genomic_DNA"/>
</dbReference>
<name>W4GNT8_APHAT</name>
<evidence type="ECO:0000256" key="1">
    <source>
        <dbReference type="SAM" id="MobiDB-lite"/>
    </source>
</evidence>
<sequence>MLRFWCVSWRRQYPRPRSRKLHPLNRQLCTAQYRVTLIRLQCNAAHRNTCPSPDSPSDSMQSGQYHEPSSGGPVRSRHAAWYSLPQLLSQAINTSVDDASSPHTLHPEARALGTRFTGRSSTGRGDDGGDGPSWQI</sequence>
<dbReference type="RefSeq" id="XP_009829606.1">
    <property type="nucleotide sequence ID" value="XM_009831304.1"/>
</dbReference>
<organism evidence="2">
    <name type="scientific">Aphanomyces astaci</name>
    <name type="common">Crayfish plague agent</name>
    <dbReference type="NCBI Taxonomy" id="112090"/>
    <lineage>
        <taxon>Eukaryota</taxon>
        <taxon>Sar</taxon>
        <taxon>Stramenopiles</taxon>
        <taxon>Oomycota</taxon>
        <taxon>Saprolegniomycetes</taxon>
        <taxon>Saprolegniales</taxon>
        <taxon>Verrucalvaceae</taxon>
        <taxon>Aphanomyces</taxon>
    </lineage>
</organism>
<dbReference type="AlphaFoldDB" id="W4GNT8"/>
<feature type="compositionally biased region" description="Polar residues" evidence="1">
    <location>
        <begin position="93"/>
        <end position="103"/>
    </location>
</feature>
<feature type="region of interest" description="Disordered" evidence="1">
    <location>
        <begin position="46"/>
        <end position="76"/>
    </location>
</feature>
<proteinExistence type="predicted"/>
<accession>W4GNT8</accession>
<dbReference type="GeneID" id="20808171"/>
<evidence type="ECO:0000313" key="2">
    <source>
        <dbReference type="EMBL" id="ETV80659.1"/>
    </source>
</evidence>
<reference evidence="2" key="1">
    <citation type="submission" date="2013-12" db="EMBL/GenBank/DDBJ databases">
        <title>The Genome Sequence of Aphanomyces astaci APO3.</title>
        <authorList>
            <consortium name="The Broad Institute Genomics Platform"/>
            <person name="Russ C."/>
            <person name="Tyler B."/>
            <person name="van West P."/>
            <person name="Dieguez-Uribeondo J."/>
            <person name="Young S.K."/>
            <person name="Zeng Q."/>
            <person name="Gargeya S."/>
            <person name="Fitzgerald M."/>
            <person name="Abouelleil A."/>
            <person name="Alvarado L."/>
            <person name="Chapman S.B."/>
            <person name="Gainer-Dewar J."/>
            <person name="Goldberg J."/>
            <person name="Griggs A."/>
            <person name="Gujja S."/>
            <person name="Hansen M."/>
            <person name="Howarth C."/>
            <person name="Imamovic A."/>
            <person name="Ireland A."/>
            <person name="Larimer J."/>
            <person name="McCowan C."/>
            <person name="Murphy C."/>
            <person name="Pearson M."/>
            <person name="Poon T.W."/>
            <person name="Priest M."/>
            <person name="Roberts A."/>
            <person name="Saif S."/>
            <person name="Shea T."/>
            <person name="Sykes S."/>
            <person name="Wortman J."/>
            <person name="Nusbaum C."/>
            <person name="Birren B."/>
        </authorList>
    </citation>
    <scope>NUCLEOTIDE SEQUENCE [LARGE SCALE GENOMIC DNA]</scope>
    <source>
        <strain evidence="2">APO3</strain>
    </source>
</reference>
<gene>
    <name evidence="2" type="ORF">H257_06175</name>
</gene>
<protein>
    <submittedName>
        <fullName evidence="2">Uncharacterized protein</fullName>
    </submittedName>
</protein>
<dbReference type="VEuPathDB" id="FungiDB:H257_06175"/>
<feature type="region of interest" description="Disordered" evidence="1">
    <location>
        <begin position="93"/>
        <end position="136"/>
    </location>
</feature>